<dbReference type="GO" id="GO:0003723">
    <property type="term" value="F:RNA binding"/>
    <property type="evidence" value="ECO:0007669"/>
    <property type="project" value="TreeGrafter"/>
</dbReference>
<dbReference type="GO" id="GO:0000973">
    <property type="term" value="P:post-transcriptional tethering of RNA polymerase II gene DNA at nuclear periphery"/>
    <property type="evidence" value="ECO:0007669"/>
    <property type="project" value="TreeGrafter"/>
</dbReference>
<organism evidence="3 4">
    <name type="scientific">Citrus unshiu</name>
    <name type="common">Satsuma mandarin</name>
    <name type="synonym">Citrus nobilis var. unshiu</name>
    <dbReference type="NCBI Taxonomy" id="55188"/>
    <lineage>
        <taxon>Eukaryota</taxon>
        <taxon>Viridiplantae</taxon>
        <taxon>Streptophyta</taxon>
        <taxon>Embryophyta</taxon>
        <taxon>Tracheophyta</taxon>
        <taxon>Spermatophyta</taxon>
        <taxon>Magnoliopsida</taxon>
        <taxon>eudicotyledons</taxon>
        <taxon>Gunneridae</taxon>
        <taxon>Pentapetalae</taxon>
        <taxon>rosids</taxon>
        <taxon>malvids</taxon>
        <taxon>Sapindales</taxon>
        <taxon>Rutaceae</taxon>
        <taxon>Aurantioideae</taxon>
        <taxon>Citrus</taxon>
    </lineage>
</organism>
<name>A0A2H5Q8C3_CITUN</name>
<protein>
    <submittedName>
        <fullName evidence="3">Uncharacterized protein</fullName>
    </submittedName>
</protein>
<dbReference type="GO" id="GO:0006606">
    <property type="term" value="P:protein import into nucleus"/>
    <property type="evidence" value="ECO:0007669"/>
    <property type="project" value="TreeGrafter"/>
</dbReference>
<sequence>MLCDLHLLSFFCFLVGQHLGSLLVVHLNLNQSSGRTIMQVTIHLLPNHWVQQHLLVQQGVPYLEARQLGCLVQPQSSSPFSSTTTFGASSSPAFAISVPTFGASSTPSFGSSTSLFGGSSIFSQKPAFGFGSTSTQASPFGSTTQQSQPAFGSSLFGSSTPFGASSQSAFGATSTPAFGATSSPDFGATSTPAFGATSSSDFGATSTPPFGATSTPPFGASSTSAFGATSTPAFGATSSPAVGPTSTPPFGATSTPPFGASSTSAFGVTSTPAFGATSSPPFGATSTPPFGATSTPPFGATSTSPFGASSTSAFGATSTPALPYHRDCLWCIQYSSFWIWWSVCGFQHSSFWVIKPSTSGLREARVQHQHLEHWLWPSTFGFNVVEVRIAAFVVLRLRQRLAVLHSPAILDSISAMPVYKDKSHEEAKMGGLSVGR</sequence>
<evidence type="ECO:0000313" key="4">
    <source>
        <dbReference type="Proteomes" id="UP000236630"/>
    </source>
</evidence>
<dbReference type="AlphaFoldDB" id="A0A2H5Q8C3"/>
<comment type="caution">
    <text evidence="3">The sequence shown here is derived from an EMBL/GenBank/DDBJ whole genome shotgun (WGS) entry which is preliminary data.</text>
</comment>
<dbReference type="InterPro" id="IPR037665">
    <property type="entry name" value="Nucleoporin_S59-like"/>
</dbReference>
<dbReference type="GO" id="GO:0044614">
    <property type="term" value="C:nuclear pore cytoplasmic filaments"/>
    <property type="evidence" value="ECO:0007669"/>
    <property type="project" value="TreeGrafter"/>
</dbReference>
<proteinExistence type="predicted"/>
<dbReference type="Proteomes" id="UP000236630">
    <property type="component" value="Unassembled WGS sequence"/>
</dbReference>
<dbReference type="GO" id="GO:0034398">
    <property type="term" value="P:telomere tethering at nuclear periphery"/>
    <property type="evidence" value="ECO:0007669"/>
    <property type="project" value="TreeGrafter"/>
</dbReference>
<dbReference type="GO" id="GO:0017056">
    <property type="term" value="F:structural constituent of nuclear pore"/>
    <property type="evidence" value="ECO:0007669"/>
    <property type="project" value="TreeGrafter"/>
</dbReference>
<dbReference type="GO" id="GO:0006405">
    <property type="term" value="P:RNA export from nucleus"/>
    <property type="evidence" value="ECO:0007669"/>
    <property type="project" value="TreeGrafter"/>
</dbReference>
<feature type="transmembrane region" description="Helical" evidence="2">
    <location>
        <begin position="6"/>
        <end position="29"/>
    </location>
</feature>
<keyword evidence="2" id="KW-0812">Transmembrane</keyword>
<gene>
    <name evidence="3" type="ORF">CUMW_205680</name>
</gene>
<evidence type="ECO:0000313" key="3">
    <source>
        <dbReference type="EMBL" id="GAY60897.1"/>
    </source>
</evidence>
<reference evidence="3 4" key="1">
    <citation type="journal article" date="2017" name="Front. Genet.">
        <title>Draft sequencing of the heterozygous diploid genome of Satsuma (Citrus unshiu Marc.) using a hybrid assembly approach.</title>
        <authorList>
            <person name="Shimizu T."/>
            <person name="Tanizawa Y."/>
            <person name="Mochizuki T."/>
            <person name="Nagasaki H."/>
            <person name="Yoshioka T."/>
            <person name="Toyoda A."/>
            <person name="Fujiyama A."/>
            <person name="Kaminuma E."/>
            <person name="Nakamura Y."/>
        </authorList>
    </citation>
    <scope>NUCLEOTIDE SEQUENCE [LARGE SCALE GENOMIC DNA]</scope>
    <source>
        <strain evidence="4">cv. Miyagawa wase</strain>
    </source>
</reference>
<feature type="region of interest" description="Disordered" evidence="1">
    <location>
        <begin position="198"/>
        <end position="218"/>
    </location>
</feature>
<keyword evidence="4" id="KW-1185">Reference proteome</keyword>
<dbReference type="Gene3D" id="1.10.10.2360">
    <property type="match status" value="1"/>
</dbReference>
<feature type="compositionally biased region" description="Polar residues" evidence="1">
    <location>
        <begin position="198"/>
        <end position="216"/>
    </location>
</feature>
<evidence type="ECO:0000256" key="1">
    <source>
        <dbReference type="SAM" id="MobiDB-lite"/>
    </source>
</evidence>
<dbReference type="PANTHER" id="PTHR23198:SF6">
    <property type="entry name" value="NUCLEAR PORE COMPLEX PROTEIN NUP98-NUP96"/>
    <property type="match status" value="1"/>
</dbReference>
<accession>A0A2H5Q8C3</accession>
<keyword evidence="2" id="KW-0472">Membrane</keyword>
<dbReference type="GO" id="GO:0008139">
    <property type="term" value="F:nuclear localization sequence binding"/>
    <property type="evidence" value="ECO:0007669"/>
    <property type="project" value="TreeGrafter"/>
</dbReference>
<dbReference type="EMBL" id="BDQV01000250">
    <property type="protein sequence ID" value="GAY60897.1"/>
    <property type="molecule type" value="Genomic_DNA"/>
</dbReference>
<feature type="region of interest" description="Disordered" evidence="1">
    <location>
        <begin position="133"/>
        <end position="152"/>
    </location>
</feature>
<evidence type="ECO:0000256" key="2">
    <source>
        <dbReference type="SAM" id="Phobius"/>
    </source>
</evidence>
<dbReference type="PANTHER" id="PTHR23198">
    <property type="entry name" value="NUCLEOPORIN"/>
    <property type="match status" value="1"/>
</dbReference>
<dbReference type="STRING" id="55188.A0A2H5Q8C3"/>
<keyword evidence="2" id="KW-1133">Transmembrane helix</keyword>